<comment type="catalytic activity">
    <reaction evidence="1">
        <text>a ribonucleoside 5'-phosphate + H2O = a ribonucleoside + phosphate</text>
        <dbReference type="Rhea" id="RHEA:12484"/>
        <dbReference type="ChEBI" id="CHEBI:15377"/>
        <dbReference type="ChEBI" id="CHEBI:18254"/>
        <dbReference type="ChEBI" id="CHEBI:43474"/>
        <dbReference type="ChEBI" id="CHEBI:58043"/>
        <dbReference type="EC" id="3.1.3.5"/>
    </reaction>
</comment>
<evidence type="ECO:0000259" key="8">
    <source>
        <dbReference type="Pfam" id="PF01975"/>
    </source>
</evidence>
<evidence type="ECO:0000256" key="4">
    <source>
        <dbReference type="ARBA" id="ARBA00022490"/>
    </source>
</evidence>
<dbReference type="GO" id="GO:0004309">
    <property type="term" value="F:exopolyphosphatase activity"/>
    <property type="evidence" value="ECO:0007669"/>
    <property type="project" value="TreeGrafter"/>
</dbReference>
<dbReference type="Proteomes" id="UP000184394">
    <property type="component" value="Unassembled WGS sequence"/>
</dbReference>
<dbReference type="GO" id="GO:0008253">
    <property type="term" value="F:5'-nucleotidase activity"/>
    <property type="evidence" value="ECO:0007669"/>
    <property type="project" value="UniProtKB-EC"/>
</dbReference>
<dbReference type="GO" id="GO:0008254">
    <property type="term" value="F:3'-nucleotidase activity"/>
    <property type="evidence" value="ECO:0007669"/>
    <property type="project" value="TreeGrafter"/>
</dbReference>
<dbReference type="GO" id="GO:0046872">
    <property type="term" value="F:metal ion binding"/>
    <property type="evidence" value="ECO:0007669"/>
    <property type="project" value="UniProtKB-KW"/>
</dbReference>
<dbReference type="EC" id="3.1.3.5" evidence="3"/>
<dbReference type="InterPro" id="IPR002828">
    <property type="entry name" value="SurE-like_Pase/nucleotidase"/>
</dbReference>
<dbReference type="InterPro" id="IPR036523">
    <property type="entry name" value="SurE-like_sf"/>
</dbReference>
<evidence type="ECO:0000256" key="2">
    <source>
        <dbReference type="ARBA" id="ARBA00011062"/>
    </source>
</evidence>
<sequence>MRILITNDDGINADGIIRLAKAAKELGEVWIVAPLEQRSAASHSISLHNYIDVYPHDFPIEGVNKAFSCSGTPADCIRVGCLNIMPYKPDLVLSGLNNGYNVASDIQYSATAGAAFEGSFQGIASIALSEEADKLHEVSDRYLPEILTDLANKKLGYGQIFNVNFPGCPLNECNGILTDRRVSHGMFFRDHYIELAHLENNGVRLMVEGDYNEDTEPDTDFRAVVDKYISISIVKNIG</sequence>
<dbReference type="PANTHER" id="PTHR30457">
    <property type="entry name" value="5'-NUCLEOTIDASE SURE"/>
    <property type="match status" value="1"/>
</dbReference>
<dbReference type="NCBIfam" id="TIGR00087">
    <property type="entry name" value="surE"/>
    <property type="match status" value="1"/>
</dbReference>
<evidence type="ECO:0000313" key="9">
    <source>
        <dbReference type="EMBL" id="SHM23049.1"/>
    </source>
</evidence>
<name>A0A1M7H494_RUMFL</name>
<dbReference type="EMBL" id="FRCT01000002">
    <property type="protein sequence ID" value="SHM23049.1"/>
    <property type="molecule type" value="Genomic_DNA"/>
</dbReference>
<evidence type="ECO:0000256" key="6">
    <source>
        <dbReference type="ARBA" id="ARBA00022741"/>
    </source>
</evidence>
<feature type="domain" description="Survival protein SurE-like phosphatase/nucleotidase" evidence="8">
    <location>
        <begin position="3"/>
        <end position="177"/>
    </location>
</feature>
<protein>
    <recommendedName>
        <fullName evidence="3">5'-nucleotidase</fullName>
        <ecNumber evidence="3">3.1.3.5</ecNumber>
    </recommendedName>
</protein>
<keyword evidence="5" id="KW-0479">Metal-binding</keyword>
<evidence type="ECO:0000256" key="1">
    <source>
        <dbReference type="ARBA" id="ARBA00000815"/>
    </source>
</evidence>
<proteinExistence type="inferred from homology"/>
<organism evidence="9 10">
    <name type="scientific">Ruminococcus flavefaciens</name>
    <dbReference type="NCBI Taxonomy" id="1265"/>
    <lineage>
        <taxon>Bacteria</taxon>
        <taxon>Bacillati</taxon>
        <taxon>Bacillota</taxon>
        <taxon>Clostridia</taxon>
        <taxon>Eubacteriales</taxon>
        <taxon>Oscillospiraceae</taxon>
        <taxon>Ruminococcus</taxon>
    </lineage>
</organism>
<dbReference type="GO" id="GO:0000166">
    <property type="term" value="F:nucleotide binding"/>
    <property type="evidence" value="ECO:0007669"/>
    <property type="project" value="UniProtKB-KW"/>
</dbReference>
<dbReference type="Pfam" id="PF01975">
    <property type="entry name" value="SurE"/>
    <property type="match status" value="1"/>
</dbReference>
<dbReference type="Gene3D" id="3.40.1210.10">
    <property type="entry name" value="Survival protein SurE-like phosphatase/nucleotidase"/>
    <property type="match status" value="1"/>
</dbReference>
<gene>
    <name evidence="9" type="ORF">SAMN04487860_10299</name>
</gene>
<keyword evidence="4" id="KW-0963">Cytoplasm</keyword>
<dbReference type="InterPro" id="IPR030048">
    <property type="entry name" value="SurE"/>
</dbReference>
<dbReference type="PANTHER" id="PTHR30457:SF12">
    <property type="entry name" value="5'_3'-NUCLEOTIDASE SURE"/>
    <property type="match status" value="1"/>
</dbReference>
<comment type="similarity">
    <text evidence="2">Belongs to the SurE nucleotidase family.</text>
</comment>
<dbReference type="OrthoDB" id="9780815at2"/>
<accession>A0A1M7H494</accession>
<evidence type="ECO:0000256" key="7">
    <source>
        <dbReference type="ARBA" id="ARBA00022801"/>
    </source>
</evidence>
<reference evidence="9 10" key="1">
    <citation type="submission" date="2016-11" db="EMBL/GenBank/DDBJ databases">
        <authorList>
            <person name="Jaros S."/>
            <person name="Januszkiewicz K."/>
            <person name="Wedrychowicz H."/>
        </authorList>
    </citation>
    <scope>NUCLEOTIDE SEQUENCE [LARGE SCALE GENOMIC DNA]</scope>
    <source>
        <strain evidence="9 10">Y1</strain>
    </source>
</reference>
<dbReference type="SUPFAM" id="SSF64167">
    <property type="entry name" value="SurE-like"/>
    <property type="match status" value="1"/>
</dbReference>
<evidence type="ECO:0000256" key="3">
    <source>
        <dbReference type="ARBA" id="ARBA00012643"/>
    </source>
</evidence>
<dbReference type="AlphaFoldDB" id="A0A1M7H494"/>
<dbReference type="RefSeq" id="WP_072948429.1">
    <property type="nucleotide sequence ID" value="NZ_FRCT01000002.1"/>
</dbReference>
<keyword evidence="7" id="KW-0378">Hydrolase</keyword>
<evidence type="ECO:0000256" key="5">
    <source>
        <dbReference type="ARBA" id="ARBA00022723"/>
    </source>
</evidence>
<evidence type="ECO:0000313" key="10">
    <source>
        <dbReference type="Proteomes" id="UP000184394"/>
    </source>
</evidence>
<keyword evidence="6" id="KW-0547">Nucleotide-binding</keyword>